<protein>
    <recommendedName>
        <fullName evidence="3">Recombinase A</fullName>
    </recommendedName>
</protein>
<dbReference type="AlphaFoldDB" id="A0A8F9XL79"/>
<dbReference type="Gene3D" id="3.40.50.300">
    <property type="entry name" value="P-loop containing nucleotide triphosphate hydrolases"/>
    <property type="match status" value="1"/>
</dbReference>
<gene>
    <name evidence="1" type="ORF">K0B96_07395</name>
</gene>
<organism evidence="1 2">
    <name type="scientific">Horticoccus luteus</name>
    <dbReference type="NCBI Taxonomy" id="2862869"/>
    <lineage>
        <taxon>Bacteria</taxon>
        <taxon>Pseudomonadati</taxon>
        <taxon>Verrucomicrobiota</taxon>
        <taxon>Opitutia</taxon>
        <taxon>Opitutales</taxon>
        <taxon>Opitutaceae</taxon>
        <taxon>Horticoccus</taxon>
    </lineage>
</organism>
<evidence type="ECO:0000313" key="2">
    <source>
        <dbReference type="Proteomes" id="UP000825051"/>
    </source>
</evidence>
<sequence length="216" mass="23019">MARPAQLAALRHLLAERFPSVPRTVGRVLPTGVEAIDTTAGGLPLGALTEVACTAPSCGGHLLLAQLLAVTRANRLRVALIDSTDSFDPCSFDDDALAHLLWVRCASTAQALQCADLLARDANFGLVVLDLRRAPAADLRRIPGPQWYRLQRAVEPTDLALVVETPRASVPSAQLRLALSAPHAFAALQHERPALQTHLAPSLQRQRSLSTGALSA</sequence>
<proteinExistence type="predicted"/>
<keyword evidence="2" id="KW-1185">Reference proteome</keyword>
<dbReference type="Proteomes" id="UP000825051">
    <property type="component" value="Chromosome"/>
</dbReference>
<dbReference type="InterPro" id="IPR027417">
    <property type="entry name" value="P-loop_NTPase"/>
</dbReference>
<name>A0A8F9XL79_9BACT</name>
<reference evidence="1" key="1">
    <citation type="submission" date="2021-08" db="EMBL/GenBank/DDBJ databases">
        <title>Genome of a novel bacterium of the phylum Verrucomicrobia, Oleiharenicola sp. KSB-15.</title>
        <authorList>
            <person name="Chung J.-H."/>
            <person name="Ahn J.-H."/>
            <person name="Yoon Y."/>
            <person name="Kim D.-Y."/>
            <person name="An S.-H."/>
            <person name="Park I."/>
            <person name="Yeon J."/>
        </authorList>
    </citation>
    <scope>NUCLEOTIDE SEQUENCE</scope>
    <source>
        <strain evidence="1">KSB-15</strain>
    </source>
</reference>
<dbReference type="EMBL" id="CP080507">
    <property type="protein sequence ID" value="QYM80423.1"/>
    <property type="molecule type" value="Genomic_DNA"/>
</dbReference>
<evidence type="ECO:0000313" key="1">
    <source>
        <dbReference type="EMBL" id="QYM80423.1"/>
    </source>
</evidence>
<accession>A0A8F9XL79</accession>
<dbReference type="SUPFAM" id="SSF52540">
    <property type="entry name" value="P-loop containing nucleoside triphosphate hydrolases"/>
    <property type="match status" value="1"/>
</dbReference>
<evidence type="ECO:0008006" key="3">
    <source>
        <dbReference type="Google" id="ProtNLM"/>
    </source>
</evidence>
<dbReference type="RefSeq" id="WP_220165595.1">
    <property type="nucleotide sequence ID" value="NZ_CP080507.1"/>
</dbReference>
<dbReference type="KEGG" id="ole:K0B96_07395"/>